<protein>
    <submittedName>
        <fullName evidence="2">Putative MarR family transcription regulator</fullName>
    </submittedName>
</protein>
<name>A0A3D9HJL9_9PROT</name>
<feature type="domain" description="HTH marR-type" evidence="1">
    <location>
        <begin position="54"/>
        <end position="119"/>
    </location>
</feature>
<evidence type="ECO:0000313" key="3">
    <source>
        <dbReference type="Proteomes" id="UP000256845"/>
    </source>
</evidence>
<dbReference type="EMBL" id="QRDW01000005">
    <property type="protein sequence ID" value="RED49709.1"/>
    <property type="molecule type" value="Genomic_DNA"/>
</dbReference>
<keyword evidence="3" id="KW-1185">Reference proteome</keyword>
<dbReference type="SUPFAM" id="SSF46785">
    <property type="entry name" value="Winged helix' DNA-binding domain"/>
    <property type="match status" value="1"/>
</dbReference>
<reference evidence="2 3" key="1">
    <citation type="submission" date="2018-07" db="EMBL/GenBank/DDBJ databases">
        <title>Genomic Encyclopedia of Type Strains, Phase III (KMG-III): the genomes of soil and plant-associated and newly described type strains.</title>
        <authorList>
            <person name="Whitman W."/>
        </authorList>
    </citation>
    <scope>NUCLEOTIDE SEQUENCE [LARGE SCALE GENOMIC DNA]</scope>
    <source>
        <strain evidence="2 3">CECT 8488</strain>
    </source>
</reference>
<dbReference type="InterPro" id="IPR036388">
    <property type="entry name" value="WH-like_DNA-bd_sf"/>
</dbReference>
<dbReference type="Gene3D" id="1.10.10.10">
    <property type="entry name" value="Winged helix-like DNA-binding domain superfamily/Winged helix DNA-binding domain"/>
    <property type="match status" value="1"/>
</dbReference>
<dbReference type="Proteomes" id="UP000256845">
    <property type="component" value="Unassembled WGS sequence"/>
</dbReference>
<dbReference type="OrthoDB" id="7504146at2"/>
<proteinExistence type="predicted"/>
<dbReference type="Pfam" id="PF13463">
    <property type="entry name" value="HTH_27"/>
    <property type="match status" value="1"/>
</dbReference>
<evidence type="ECO:0000259" key="1">
    <source>
        <dbReference type="Pfam" id="PF13463"/>
    </source>
</evidence>
<dbReference type="InterPro" id="IPR036390">
    <property type="entry name" value="WH_DNA-bd_sf"/>
</dbReference>
<dbReference type="PIRSF" id="PIRSF036158">
    <property type="entry name" value="UCP036158_MarR"/>
    <property type="match status" value="1"/>
</dbReference>
<dbReference type="InterPro" id="IPR000835">
    <property type="entry name" value="HTH_MarR-typ"/>
</dbReference>
<accession>A0A3D9HJL9</accession>
<gene>
    <name evidence="2" type="ORF">DFP90_10580</name>
</gene>
<dbReference type="InterPro" id="IPR014601">
    <property type="entry name" value="Trans_reg_MarR_HTH"/>
</dbReference>
<dbReference type="AlphaFoldDB" id="A0A3D9HJL9"/>
<sequence length="173" mass="19025">MTDRPSKERIVSSAHLVSEDAAELSEYEFGLIIASNAFNRWITRCMTASGGGDLSPLEVLVLHTVNHRSREKRLADICFTLNVEDTHTVNYALKKLLKNGLVEREKKGKEQFYRATIAGSDACANYRKVREACLVDAFGALGGLNLEDVGEMAKTLRALSGLYDQAARSATSL</sequence>
<organism evidence="2 3">
    <name type="scientific">Aestuariispira insulae</name>
    <dbReference type="NCBI Taxonomy" id="1461337"/>
    <lineage>
        <taxon>Bacteria</taxon>
        <taxon>Pseudomonadati</taxon>
        <taxon>Pseudomonadota</taxon>
        <taxon>Alphaproteobacteria</taxon>
        <taxon>Rhodospirillales</taxon>
        <taxon>Kiloniellaceae</taxon>
        <taxon>Aestuariispira</taxon>
    </lineage>
</organism>
<evidence type="ECO:0000313" key="2">
    <source>
        <dbReference type="EMBL" id="RED49709.1"/>
    </source>
</evidence>
<dbReference type="GO" id="GO:0003700">
    <property type="term" value="F:DNA-binding transcription factor activity"/>
    <property type="evidence" value="ECO:0007669"/>
    <property type="project" value="InterPro"/>
</dbReference>
<comment type="caution">
    <text evidence="2">The sequence shown here is derived from an EMBL/GenBank/DDBJ whole genome shotgun (WGS) entry which is preliminary data.</text>
</comment>